<dbReference type="GeneID" id="100807081"/>
<dbReference type="eggNOG" id="KOG2722">
    <property type="taxonomic scope" value="Eukaryota"/>
</dbReference>
<keyword evidence="6 10" id="KW-0472">Membrane</keyword>
<feature type="transmembrane region" description="Helical" evidence="10">
    <location>
        <begin position="6"/>
        <end position="29"/>
    </location>
</feature>
<feature type="transmembrane region" description="Helical" evidence="10">
    <location>
        <begin position="41"/>
        <end position="60"/>
    </location>
</feature>
<dbReference type="GO" id="GO:0080162">
    <property type="term" value="P:endoplasmic reticulum to cytosol auxin transport"/>
    <property type="evidence" value="ECO:0007669"/>
    <property type="project" value="InterPro"/>
</dbReference>
<evidence type="ECO:0000256" key="2">
    <source>
        <dbReference type="ARBA" id="ARBA00022448"/>
    </source>
</evidence>
<gene>
    <name evidence="12" type="primary">LOC100807081</name>
    <name evidence="11" type="ORF">GLYMA_07G113100</name>
</gene>
<evidence type="ECO:0000256" key="5">
    <source>
        <dbReference type="ARBA" id="ARBA00022989"/>
    </source>
</evidence>
<evidence type="ECO:0000256" key="10">
    <source>
        <dbReference type="SAM" id="Phobius"/>
    </source>
</evidence>
<feature type="transmembrane region" description="Helical" evidence="10">
    <location>
        <begin position="326"/>
        <end position="346"/>
    </location>
</feature>
<dbReference type="GO" id="GO:0005789">
    <property type="term" value="C:endoplasmic reticulum membrane"/>
    <property type="evidence" value="ECO:0007669"/>
    <property type="project" value="UniProtKB-SubCell"/>
</dbReference>
<keyword evidence="13" id="KW-1185">Reference proteome</keyword>
<evidence type="ECO:0008006" key="14">
    <source>
        <dbReference type="Google" id="ProtNLM"/>
    </source>
</evidence>
<dbReference type="RefSeq" id="NP_001402621.1">
    <property type="nucleotide sequence ID" value="NM_001415692.1"/>
</dbReference>
<dbReference type="Proteomes" id="UP000008827">
    <property type="component" value="Chromosome 7"/>
</dbReference>
<name>K7L183_SOYBN</name>
<keyword evidence="7" id="KW-0927">Auxin signaling pathway</keyword>
<accession>K7L183</accession>
<keyword evidence="5 10" id="KW-1133">Transmembrane helix</keyword>
<feature type="transmembrane region" description="Helical" evidence="10">
    <location>
        <begin position="366"/>
        <end position="386"/>
    </location>
</feature>
<dbReference type="EMBL" id="CM000840">
    <property type="protein sequence ID" value="KRH48798.1"/>
    <property type="molecule type" value="Genomic_DNA"/>
</dbReference>
<evidence type="ECO:0000256" key="6">
    <source>
        <dbReference type="ARBA" id="ARBA00023136"/>
    </source>
</evidence>
<reference evidence="11 12" key="1">
    <citation type="journal article" date="2010" name="Nature">
        <title>Genome sequence of the palaeopolyploid soybean.</title>
        <authorList>
            <person name="Schmutz J."/>
            <person name="Cannon S.B."/>
            <person name="Schlueter J."/>
            <person name="Ma J."/>
            <person name="Mitros T."/>
            <person name="Nelson W."/>
            <person name="Hyten D.L."/>
            <person name="Song Q."/>
            <person name="Thelen J.J."/>
            <person name="Cheng J."/>
            <person name="Xu D."/>
            <person name="Hellsten U."/>
            <person name="May G.D."/>
            <person name="Yu Y."/>
            <person name="Sakurai T."/>
            <person name="Umezawa T."/>
            <person name="Bhattacharyya M.K."/>
            <person name="Sandhu D."/>
            <person name="Valliyodan B."/>
            <person name="Lindquist E."/>
            <person name="Peto M."/>
            <person name="Grant D."/>
            <person name="Shu S."/>
            <person name="Goodstein D."/>
            <person name="Barry K."/>
            <person name="Futrell-Griggs M."/>
            <person name="Abernathy B."/>
            <person name="Du J."/>
            <person name="Tian Z."/>
            <person name="Zhu L."/>
            <person name="Gill N."/>
            <person name="Joshi T."/>
            <person name="Libault M."/>
            <person name="Sethuraman A."/>
            <person name="Zhang X.-C."/>
            <person name="Shinozaki K."/>
            <person name="Nguyen H.T."/>
            <person name="Wing R.A."/>
            <person name="Cregan P."/>
            <person name="Specht J."/>
            <person name="Grimwood J."/>
            <person name="Rokhsar D."/>
            <person name="Stacey G."/>
            <person name="Shoemaker R.C."/>
            <person name="Jackson S.A."/>
        </authorList>
    </citation>
    <scope>NUCLEOTIDE SEQUENCE [LARGE SCALE GENOMIC DNA]</scope>
    <source>
        <strain evidence="12">cv. Williams 82</strain>
        <tissue evidence="11">Callus</tissue>
    </source>
</reference>
<feature type="transmembrane region" description="Helical" evidence="10">
    <location>
        <begin position="106"/>
        <end position="127"/>
    </location>
</feature>
<proteinExistence type="inferred from homology"/>
<dbReference type="EnsemblPlants" id="KRH48798">
    <property type="protein sequence ID" value="KRH48798"/>
    <property type="gene ID" value="GLYMA_07G113100"/>
</dbReference>
<evidence type="ECO:0000256" key="7">
    <source>
        <dbReference type="ARBA" id="ARBA00023294"/>
    </source>
</evidence>
<keyword evidence="4" id="KW-0256">Endoplasmic reticulum</keyword>
<dbReference type="Pfam" id="PF03547">
    <property type="entry name" value="Mem_trans"/>
    <property type="match status" value="1"/>
</dbReference>
<dbReference type="STRING" id="3847.K7L183"/>
<comment type="function">
    <text evidence="8">Involved in cellular auxin homeostasis by regulating auxin metabolism. Regulates intracellular auxin accumulation at the endoplasmic reticulum and thus auxin availability for nuclear auxin signaling.</text>
</comment>
<feature type="transmembrane region" description="Helical" evidence="10">
    <location>
        <begin position="294"/>
        <end position="314"/>
    </location>
</feature>
<dbReference type="PANTHER" id="PTHR31651">
    <property type="match status" value="1"/>
</dbReference>
<dbReference type="AlphaFoldDB" id="K7L183"/>
<dbReference type="OMA" id="ECSAIML"/>
<feature type="transmembrane region" description="Helical" evidence="10">
    <location>
        <begin position="147"/>
        <end position="168"/>
    </location>
</feature>
<comment type="subcellular location">
    <subcellularLocation>
        <location evidence="1">Endoplasmic reticulum membrane</location>
        <topology evidence="1">Multi-pass membrane protein</topology>
    </subcellularLocation>
</comment>
<dbReference type="PANTHER" id="PTHR31651:SF44">
    <property type="entry name" value="AUXIN EFFLUX CARRIER FAMILY PROTEIN"/>
    <property type="match status" value="1"/>
</dbReference>
<feature type="transmembrane region" description="Helical" evidence="10">
    <location>
        <begin position="256"/>
        <end position="274"/>
    </location>
</feature>
<dbReference type="Gramene" id="KRH48798">
    <property type="protein sequence ID" value="KRH48798"/>
    <property type="gene ID" value="GLYMA_07G113100"/>
</dbReference>
<feature type="transmembrane region" description="Helical" evidence="10">
    <location>
        <begin position="393"/>
        <end position="417"/>
    </location>
</feature>
<dbReference type="GO" id="GO:0016020">
    <property type="term" value="C:membrane"/>
    <property type="evidence" value="ECO:0000318"/>
    <property type="project" value="GO_Central"/>
</dbReference>
<evidence type="ECO:0000256" key="8">
    <source>
        <dbReference type="ARBA" id="ARBA00025100"/>
    </source>
</evidence>
<comment type="similarity">
    <text evidence="9">Belongs to the auxin efflux carrier (TC 2.A.69.2) family.</text>
</comment>
<reference evidence="11" key="3">
    <citation type="submission" date="2018-07" db="EMBL/GenBank/DDBJ databases">
        <title>WGS assembly of Glycine max.</title>
        <authorList>
            <person name="Schmutz J."/>
            <person name="Cannon S."/>
            <person name="Schlueter J."/>
            <person name="Ma J."/>
            <person name="Mitros T."/>
            <person name="Nelson W."/>
            <person name="Hyten D."/>
            <person name="Song Q."/>
            <person name="Thelen J."/>
            <person name="Cheng J."/>
            <person name="Xu D."/>
            <person name="Hellsten U."/>
            <person name="May G."/>
            <person name="Yu Y."/>
            <person name="Sakurai T."/>
            <person name="Umezawa T."/>
            <person name="Bhattacharyya M."/>
            <person name="Sandhu D."/>
            <person name="Valliyodan B."/>
            <person name="Lindquist E."/>
            <person name="Peto M."/>
            <person name="Grant D."/>
            <person name="Shu S."/>
            <person name="Goodstein D."/>
            <person name="Barry K."/>
            <person name="Futrell-Griggs M."/>
            <person name="Abernathy B."/>
            <person name="Du J."/>
            <person name="Tian Z."/>
            <person name="Zhu L."/>
            <person name="Gill N."/>
            <person name="Joshi T."/>
            <person name="Libault M."/>
            <person name="Sethuraman A."/>
            <person name="Zhang X."/>
            <person name="Shinozaki K."/>
            <person name="Nguyen H."/>
            <person name="Wing R."/>
            <person name="Cregan P."/>
            <person name="Specht J."/>
            <person name="Grimwood J."/>
            <person name="Rokhsar D."/>
            <person name="Stacey G."/>
            <person name="Shoemaker R."/>
            <person name="Jackson S."/>
        </authorList>
    </citation>
    <scope>NUCLEOTIDE SEQUENCE</scope>
    <source>
        <tissue evidence="11">Callus</tissue>
    </source>
</reference>
<evidence type="ECO:0000256" key="1">
    <source>
        <dbReference type="ARBA" id="ARBA00004477"/>
    </source>
</evidence>
<sequence>MNFWKLYIASFMSILKLLLITALGAFLAHDRFNILRENARKHLNAMVYFVFTPALIYSSMSNTLTFRSMVMLWFMPLSILLTYIAGTVLGWILIKTIRVPHHLHGLVLGCCAAGNLASLPLIVVPTICKDKNSPFGDEVVCHKNGLAYASLSMAIGYTYAWSITFNVVRIYSPKISNEVKVDETTENSKSATENDPENLLKCPCGALVMAEDIAKPNGGMDQPDFECKVPNGQAKVPERLNIMKILAHKINNMKTLIAPSTMAAIMGLTIGVVPQFRKLLVADNALFHVVQDTITMLGDASVPAMVLLLGANLVKGLKGLGQQLPLIVGIIMVKFLALPAIGIGIVKGAAHFNLIHHDPLYQFVLLLQYALPPAIVVSTITQMFGFGEGECSAIMLATYSCSAILLTLWCTMFMWLVL</sequence>
<keyword evidence="3 10" id="KW-0812">Transmembrane</keyword>
<reference evidence="12" key="2">
    <citation type="submission" date="2018-02" db="UniProtKB">
        <authorList>
            <consortium name="EnsemblPlants"/>
        </authorList>
    </citation>
    <scope>IDENTIFICATION</scope>
    <source>
        <strain evidence="12">Williams 82</strain>
    </source>
</reference>
<dbReference type="GO" id="GO:0022857">
    <property type="term" value="F:transmembrane transporter activity"/>
    <property type="evidence" value="ECO:0000318"/>
    <property type="project" value="GO_Central"/>
</dbReference>
<evidence type="ECO:0000256" key="9">
    <source>
        <dbReference type="ARBA" id="ARBA00025752"/>
    </source>
</evidence>
<dbReference type="InterPro" id="IPR045033">
    <property type="entry name" value="PILS1/3/4/5/7"/>
</dbReference>
<evidence type="ECO:0000313" key="12">
    <source>
        <dbReference type="EnsemblPlants" id="KRH48798"/>
    </source>
</evidence>
<feature type="transmembrane region" description="Helical" evidence="10">
    <location>
        <begin position="72"/>
        <end position="94"/>
    </location>
</feature>
<keyword evidence="2" id="KW-0813">Transport</keyword>
<evidence type="ECO:0000256" key="3">
    <source>
        <dbReference type="ARBA" id="ARBA00022692"/>
    </source>
</evidence>
<dbReference type="InterPro" id="IPR004776">
    <property type="entry name" value="Mem_transp_PIN-like"/>
</dbReference>
<dbReference type="HOGENOM" id="CLU_044945_0_0_1"/>
<protein>
    <recommendedName>
        <fullName evidence="14">Protein PIN-LIKES 3</fullName>
    </recommendedName>
</protein>
<dbReference type="GO" id="GO:0009734">
    <property type="term" value="P:auxin-activated signaling pathway"/>
    <property type="evidence" value="ECO:0007669"/>
    <property type="project" value="UniProtKB-KW"/>
</dbReference>
<evidence type="ECO:0000256" key="4">
    <source>
        <dbReference type="ARBA" id="ARBA00022824"/>
    </source>
</evidence>
<dbReference type="OrthoDB" id="191139at2759"/>
<organism evidence="11">
    <name type="scientific">Glycine max</name>
    <name type="common">Soybean</name>
    <name type="synonym">Glycine hispida</name>
    <dbReference type="NCBI Taxonomy" id="3847"/>
    <lineage>
        <taxon>Eukaryota</taxon>
        <taxon>Viridiplantae</taxon>
        <taxon>Streptophyta</taxon>
        <taxon>Embryophyta</taxon>
        <taxon>Tracheophyta</taxon>
        <taxon>Spermatophyta</taxon>
        <taxon>Magnoliopsida</taxon>
        <taxon>eudicotyledons</taxon>
        <taxon>Gunneridae</taxon>
        <taxon>Pentapetalae</taxon>
        <taxon>rosids</taxon>
        <taxon>fabids</taxon>
        <taxon>Fabales</taxon>
        <taxon>Fabaceae</taxon>
        <taxon>Papilionoideae</taxon>
        <taxon>50 kb inversion clade</taxon>
        <taxon>NPAAA clade</taxon>
        <taxon>indigoferoid/millettioid clade</taxon>
        <taxon>Phaseoleae</taxon>
        <taxon>Glycine</taxon>
        <taxon>Glycine subgen. Soja</taxon>
    </lineage>
</organism>
<evidence type="ECO:0000313" key="11">
    <source>
        <dbReference type="EMBL" id="KRH48798.1"/>
    </source>
</evidence>
<dbReference type="PaxDb" id="3847-GLYMA07G14166.1"/>
<evidence type="ECO:0000313" key="13">
    <source>
        <dbReference type="Proteomes" id="UP000008827"/>
    </source>
</evidence>